<dbReference type="EMBL" id="CM023470">
    <property type="protein sequence ID" value="KAH7980988.1"/>
    <property type="molecule type" value="Genomic_DNA"/>
</dbReference>
<accession>A0ACB8E2Z1</accession>
<name>A0ACB8E2Z1_DERSI</name>
<gene>
    <name evidence="1" type="ORF">HPB49_020651</name>
</gene>
<reference evidence="1" key="1">
    <citation type="submission" date="2020-05" db="EMBL/GenBank/DDBJ databases">
        <title>Large-scale comparative analyses of tick genomes elucidate their genetic diversity and vector capacities.</title>
        <authorList>
            <person name="Jia N."/>
            <person name="Wang J."/>
            <person name="Shi W."/>
            <person name="Du L."/>
            <person name="Sun Y."/>
            <person name="Zhan W."/>
            <person name="Jiang J."/>
            <person name="Wang Q."/>
            <person name="Zhang B."/>
            <person name="Ji P."/>
            <person name="Sakyi L.B."/>
            <person name="Cui X."/>
            <person name="Yuan T."/>
            <person name="Jiang B."/>
            <person name="Yang W."/>
            <person name="Lam T.T.-Y."/>
            <person name="Chang Q."/>
            <person name="Ding S."/>
            <person name="Wang X."/>
            <person name="Zhu J."/>
            <person name="Ruan X."/>
            <person name="Zhao L."/>
            <person name="Wei J."/>
            <person name="Que T."/>
            <person name="Du C."/>
            <person name="Cheng J."/>
            <person name="Dai P."/>
            <person name="Han X."/>
            <person name="Huang E."/>
            <person name="Gao Y."/>
            <person name="Liu J."/>
            <person name="Shao H."/>
            <person name="Ye R."/>
            <person name="Li L."/>
            <person name="Wei W."/>
            <person name="Wang X."/>
            <person name="Wang C."/>
            <person name="Yang T."/>
            <person name="Huo Q."/>
            <person name="Li W."/>
            <person name="Guo W."/>
            <person name="Chen H."/>
            <person name="Zhou L."/>
            <person name="Ni X."/>
            <person name="Tian J."/>
            <person name="Zhou Y."/>
            <person name="Sheng Y."/>
            <person name="Liu T."/>
            <person name="Pan Y."/>
            <person name="Xia L."/>
            <person name="Li J."/>
            <person name="Zhao F."/>
            <person name="Cao W."/>
        </authorList>
    </citation>
    <scope>NUCLEOTIDE SEQUENCE</scope>
    <source>
        <strain evidence="1">Dsil-2018</strain>
    </source>
</reference>
<organism evidence="1 2">
    <name type="scientific">Dermacentor silvarum</name>
    <name type="common">Tick</name>
    <dbReference type="NCBI Taxonomy" id="543639"/>
    <lineage>
        <taxon>Eukaryota</taxon>
        <taxon>Metazoa</taxon>
        <taxon>Ecdysozoa</taxon>
        <taxon>Arthropoda</taxon>
        <taxon>Chelicerata</taxon>
        <taxon>Arachnida</taxon>
        <taxon>Acari</taxon>
        <taxon>Parasitiformes</taxon>
        <taxon>Ixodida</taxon>
        <taxon>Ixodoidea</taxon>
        <taxon>Ixodidae</taxon>
        <taxon>Rhipicephalinae</taxon>
        <taxon>Dermacentor</taxon>
    </lineage>
</organism>
<evidence type="ECO:0000313" key="2">
    <source>
        <dbReference type="Proteomes" id="UP000821865"/>
    </source>
</evidence>
<sequence>MGEAELPPVQRRRFASERREWKKMVEIQQHLLLTSSRSSKHIASGSSSEKASYAVQKQPAGPKPKVPPVAPVAKPPPPEDQACSSAPALLGEQKILLHTAEVMETLSILLQSDSSVCSSSSGTDARQELCSAREKERVKALHDQMKSFMKERCLLVIKKECCHQVALVRKLRDRIKNIALAEDTLIGQLLLSGHPILPKDVLHLSFLRKSAFLDNLQAVTFAWPCLLKFLGHTFNSFDAQWHTSLDVVLRWTQVRLDSLAEQALRWAWLSLRNDILLLCRMDAADLHADWIGGVFSSCHFFNQLLSAYGSSAGVAPLPVSTVLYTLAARQAETSAARLAAFVCGESRKSHEGSVRSYTWRDVASAEFWSAAATRDAVGTAALLTALVQSGQTLLLKYLYAATCIDHSAPPEAVKQKQGRAHWRKQPPRATRPSCFELERLYWEHYWDCFASQLLVRLTTLSSSTEVNNISGVPAASDISLLLMLACQSQDLPTAAVTSMKCVCQMLLAQLSLVAWKRALNAALFDYHHGTTKDAIKNLLLHAVQPLSAYLASPPKEDYKGNSLAKVYLALTLWHILHWAETSLRSNLHSWAPPLLPQVVFCDLQPIIASAKRAQPSWDKPEDPTNLSFHVNSLCASAVDALECLQASVATRFQDNCYKACLQNLQAVMPTARQFHKQGWNKNDPVSPILDQVLDTVIPVLVELPAHVQELYARLTLEAIFKAWKKILVIRHLKFSEQESAQLTDAAAMCLARVEHSDLHEVAKSGLSNLNAYHDLLEFVRPAQRTVLAASARRRLFSPNRVSPLVGASGAQELVCTPVLVPSATSIISTFSAEGKLHCGRQVLLYDRHSVIAEHCERLDHRIHIDQKNLCKRLYLEFWHIQAATGAIRHSLGAPSPTYMGLCRVASRGNCHQGGKSNIKKLLQLPKATPDKGATPKCWV</sequence>
<keyword evidence="2" id="KW-1185">Reference proteome</keyword>
<evidence type="ECO:0000313" key="1">
    <source>
        <dbReference type="EMBL" id="KAH7980988.1"/>
    </source>
</evidence>
<comment type="caution">
    <text evidence="1">The sequence shown here is derived from an EMBL/GenBank/DDBJ whole genome shotgun (WGS) entry which is preliminary data.</text>
</comment>
<protein>
    <submittedName>
        <fullName evidence="1">Uncharacterized protein</fullName>
    </submittedName>
</protein>
<proteinExistence type="predicted"/>
<dbReference type="Proteomes" id="UP000821865">
    <property type="component" value="Chromosome 1"/>
</dbReference>